<dbReference type="InterPro" id="IPR055854">
    <property type="entry name" value="DUF7431"/>
</dbReference>
<sequence length="160" mass="18141">MSSVISIKTPTHKLSEIRKRTNKKKIQLDDIIDKSKKEETIYLEKRICWNDLNKKCHLECGRIMSFDGFQKKRLIELKDDIPKDIIRNKEADCDIFVAIVDADENSKKVIIINCHIKKLEESKELHADAALSDAALPPDAALSDIVVLIEEGGEKEGGEI</sequence>
<reference evidence="2 3" key="1">
    <citation type="submission" date="2016-04" db="EMBL/GenBank/DDBJ databases">
        <title>Genome analyses suggest a sexual origin of heterokaryosis in a supposedly ancient asexual fungus.</title>
        <authorList>
            <person name="Ropars J."/>
            <person name="Sedzielewska K."/>
            <person name="Noel J."/>
            <person name="Charron P."/>
            <person name="Farinelli L."/>
            <person name="Marton T."/>
            <person name="Kruger M."/>
            <person name="Pelin A."/>
            <person name="Brachmann A."/>
            <person name="Corradi N."/>
        </authorList>
    </citation>
    <scope>NUCLEOTIDE SEQUENCE [LARGE SCALE GENOMIC DNA]</scope>
    <source>
        <strain evidence="2 3">C2</strain>
    </source>
</reference>
<comment type="caution">
    <text evidence="2">The sequence shown here is derived from an EMBL/GenBank/DDBJ whole genome shotgun (WGS) entry which is preliminary data.</text>
</comment>
<name>A0A2N1NEB1_9GLOM</name>
<gene>
    <name evidence="2" type="ORF">RhiirC2_777425</name>
</gene>
<organism evidence="2 3">
    <name type="scientific">Rhizophagus irregularis</name>
    <dbReference type="NCBI Taxonomy" id="588596"/>
    <lineage>
        <taxon>Eukaryota</taxon>
        <taxon>Fungi</taxon>
        <taxon>Fungi incertae sedis</taxon>
        <taxon>Mucoromycota</taxon>
        <taxon>Glomeromycotina</taxon>
        <taxon>Glomeromycetes</taxon>
        <taxon>Glomerales</taxon>
        <taxon>Glomeraceae</taxon>
        <taxon>Rhizophagus</taxon>
    </lineage>
</organism>
<feature type="domain" description="DUF7431" evidence="1">
    <location>
        <begin position="70"/>
        <end position="119"/>
    </location>
</feature>
<protein>
    <recommendedName>
        <fullName evidence="1">DUF7431 domain-containing protein</fullName>
    </recommendedName>
</protein>
<evidence type="ECO:0000313" key="3">
    <source>
        <dbReference type="Proteomes" id="UP000233469"/>
    </source>
</evidence>
<dbReference type="Pfam" id="PF24209">
    <property type="entry name" value="DUF7431"/>
    <property type="match status" value="1"/>
</dbReference>
<evidence type="ECO:0000313" key="2">
    <source>
        <dbReference type="EMBL" id="PKK72242.1"/>
    </source>
</evidence>
<dbReference type="EMBL" id="LLXL01000451">
    <property type="protein sequence ID" value="PKK72242.1"/>
    <property type="molecule type" value="Genomic_DNA"/>
</dbReference>
<reference evidence="2 3" key="2">
    <citation type="submission" date="2017-10" db="EMBL/GenBank/DDBJ databases">
        <title>Extensive intraspecific genome diversity in a model arbuscular mycorrhizal fungus.</title>
        <authorList>
            <person name="Chen E.C.H."/>
            <person name="Morin E."/>
            <person name="Baudet D."/>
            <person name="Noel J."/>
            <person name="Ndikumana S."/>
            <person name="Charron P."/>
            <person name="St-Onge C."/>
            <person name="Giorgi J."/>
            <person name="Grigoriev I.V."/>
            <person name="Roux C."/>
            <person name="Martin F.M."/>
            <person name="Corradi N."/>
        </authorList>
    </citation>
    <scope>NUCLEOTIDE SEQUENCE [LARGE SCALE GENOMIC DNA]</scope>
    <source>
        <strain evidence="2 3">C2</strain>
    </source>
</reference>
<evidence type="ECO:0000259" key="1">
    <source>
        <dbReference type="Pfam" id="PF24209"/>
    </source>
</evidence>
<accession>A0A2N1NEB1</accession>
<dbReference type="AlphaFoldDB" id="A0A2N1NEB1"/>
<proteinExistence type="predicted"/>
<dbReference type="Proteomes" id="UP000233469">
    <property type="component" value="Unassembled WGS sequence"/>
</dbReference>